<dbReference type="EMBL" id="UYRV01025022">
    <property type="protein sequence ID" value="VDK76699.1"/>
    <property type="molecule type" value="Genomic_DNA"/>
</dbReference>
<organism evidence="2 3">
    <name type="scientific">Cylicostephanus goldi</name>
    <name type="common">Nematode worm</name>
    <dbReference type="NCBI Taxonomy" id="71465"/>
    <lineage>
        <taxon>Eukaryota</taxon>
        <taxon>Metazoa</taxon>
        <taxon>Ecdysozoa</taxon>
        <taxon>Nematoda</taxon>
        <taxon>Chromadorea</taxon>
        <taxon>Rhabditida</taxon>
        <taxon>Rhabditina</taxon>
        <taxon>Rhabditomorpha</taxon>
        <taxon>Strongyloidea</taxon>
        <taxon>Strongylidae</taxon>
        <taxon>Cylicostephanus</taxon>
    </lineage>
</organism>
<sequence>MDFLEAIRFPLNVTLNACGTVFNAILIVLVITKTPKHMVAL</sequence>
<accession>A0A3P6T0P9</accession>
<protein>
    <submittedName>
        <fullName evidence="2">Uncharacterized protein</fullName>
    </submittedName>
</protein>
<dbReference type="Proteomes" id="UP000271889">
    <property type="component" value="Unassembled WGS sequence"/>
</dbReference>
<keyword evidence="1" id="KW-0472">Membrane</keyword>
<name>A0A3P6T0P9_CYLGO</name>
<dbReference type="AlphaFoldDB" id="A0A3P6T0P9"/>
<evidence type="ECO:0000313" key="2">
    <source>
        <dbReference type="EMBL" id="VDK76699.1"/>
    </source>
</evidence>
<keyword evidence="1" id="KW-0812">Transmembrane</keyword>
<reference evidence="2 3" key="1">
    <citation type="submission" date="2018-11" db="EMBL/GenBank/DDBJ databases">
        <authorList>
            <consortium name="Pathogen Informatics"/>
        </authorList>
    </citation>
    <scope>NUCLEOTIDE SEQUENCE [LARGE SCALE GENOMIC DNA]</scope>
</reference>
<keyword evidence="3" id="KW-1185">Reference proteome</keyword>
<feature type="transmembrane region" description="Helical" evidence="1">
    <location>
        <begin position="13"/>
        <end position="32"/>
    </location>
</feature>
<proteinExistence type="predicted"/>
<gene>
    <name evidence="2" type="ORF">CGOC_LOCUS7267</name>
</gene>
<evidence type="ECO:0000313" key="3">
    <source>
        <dbReference type="Proteomes" id="UP000271889"/>
    </source>
</evidence>
<evidence type="ECO:0000256" key="1">
    <source>
        <dbReference type="SAM" id="Phobius"/>
    </source>
</evidence>
<keyword evidence="1" id="KW-1133">Transmembrane helix</keyword>